<comment type="function">
    <text evidence="6">Also exhibits azoreductase activity. Catalyzes the reductive cleavage of the azo bond in aromatic azo compounds to the corresponding amines.</text>
</comment>
<dbReference type="SUPFAM" id="SSF52218">
    <property type="entry name" value="Flavoproteins"/>
    <property type="match status" value="1"/>
</dbReference>
<comment type="catalytic activity">
    <reaction evidence="6">
        <text>2 a quinone + NADH + H(+) = 2 a 1,4-benzosemiquinone + NAD(+)</text>
        <dbReference type="Rhea" id="RHEA:65952"/>
        <dbReference type="ChEBI" id="CHEBI:15378"/>
        <dbReference type="ChEBI" id="CHEBI:57540"/>
        <dbReference type="ChEBI" id="CHEBI:57945"/>
        <dbReference type="ChEBI" id="CHEBI:132124"/>
        <dbReference type="ChEBI" id="CHEBI:134225"/>
    </reaction>
</comment>
<dbReference type="InterPro" id="IPR023048">
    <property type="entry name" value="NADH:quinone_OxRdtase_FMN_depd"/>
</dbReference>
<evidence type="ECO:0000256" key="2">
    <source>
        <dbReference type="ARBA" id="ARBA00022643"/>
    </source>
</evidence>
<keyword evidence="4 6" id="KW-0520">NAD</keyword>
<dbReference type="GO" id="GO:0010181">
    <property type="term" value="F:FMN binding"/>
    <property type="evidence" value="ECO:0007669"/>
    <property type="project" value="UniProtKB-UniRule"/>
</dbReference>
<dbReference type="EC" id="1.6.5.-" evidence="6"/>
<evidence type="ECO:0000256" key="4">
    <source>
        <dbReference type="ARBA" id="ARBA00023027"/>
    </source>
</evidence>
<comment type="catalytic activity">
    <reaction evidence="5">
        <text>N,N-dimethyl-1,4-phenylenediamine + anthranilate + 2 NAD(+) = 2-(4-dimethylaminophenyl)diazenylbenzoate + 2 NADH + 2 H(+)</text>
        <dbReference type="Rhea" id="RHEA:55872"/>
        <dbReference type="ChEBI" id="CHEBI:15378"/>
        <dbReference type="ChEBI" id="CHEBI:15783"/>
        <dbReference type="ChEBI" id="CHEBI:16567"/>
        <dbReference type="ChEBI" id="CHEBI:57540"/>
        <dbReference type="ChEBI" id="CHEBI:57945"/>
        <dbReference type="ChEBI" id="CHEBI:71579"/>
        <dbReference type="EC" id="1.7.1.17"/>
    </reaction>
    <physiologicalReaction direction="right-to-left" evidence="5">
        <dbReference type="Rhea" id="RHEA:55874"/>
    </physiologicalReaction>
</comment>
<gene>
    <name evidence="8" type="primary">azoR1_2</name>
    <name evidence="6" type="synonym">azoR</name>
    <name evidence="8" type="ORF">LAL4801_05875</name>
</gene>
<dbReference type="Gene3D" id="3.40.50.360">
    <property type="match status" value="1"/>
</dbReference>
<dbReference type="EC" id="1.7.1.17" evidence="6"/>
<comment type="subunit">
    <text evidence="6">Homodimer.</text>
</comment>
<dbReference type="Pfam" id="PF02525">
    <property type="entry name" value="Flavodoxin_2"/>
    <property type="match status" value="1"/>
</dbReference>
<evidence type="ECO:0000313" key="9">
    <source>
        <dbReference type="Proteomes" id="UP000048926"/>
    </source>
</evidence>
<dbReference type="OrthoDB" id="9787136at2"/>
<dbReference type="EMBL" id="CXST01000007">
    <property type="protein sequence ID" value="CTQ47413.1"/>
    <property type="molecule type" value="Genomic_DNA"/>
</dbReference>
<sequence>MTKILYIAASPRGPMSQSGKLAEAYLAARQAAQPDVAIDRLELWNADLPEFDGDKAAAKMTFFGVGDMDAPRQSAWDQVVAVTDRFIDADEYVLSVPMWNGGIPYKLKQYIDIITQPGLLFGFDPEAGYSGLLSGKSARVFYTSGVYAPGAPAKYGTDHHSTYLGWWLDFIGVREIETVRFQPSLLTADPAGDQMKALERAQGLLLQQA</sequence>
<dbReference type="InterPro" id="IPR029039">
    <property type="entry name" value="Flavoprotein-like_sf"/>
</dbReference>
<keyword evidence="9" id="KW-1185">Reference proteome</keyword>
<dbReference type="PANTHER" id="PTHR43741:SF4">
    <property type="entry name" value="FMN-DEPENDENT NADH:QUINONE OXIDOREDUCTASE"/>
    <property type="match status" value="1"/>
</dbReference>
<dbReference type="GO" id="GO:0016655">
    <property type="term" value="F:oxidoreductase activity, acting on NAD(P)H, quinone or similar compound as acceptor"/>
    <property type="evidence" value="ECO:0007669"/>
    <property type="project" value="InterPro"/>
</dbReference>
<dbReference type="HAMAP" id="MF_01216">
    <property type="entry name" value="Azoreductase_type1"/>
    <property type="match status" value="1"/>
</dbReference>
<comment type="similarity">
    <text evidence="6">Belongs to the azoreductase type 1 family.</text>
</comment>
<comment type="function">
    <text evidence="6">Quinone reductase that provides resistance to thiol-specific stress caused by electrophilic quinones.</text>
</comment>
<dbReference type="InterPro" id="IPR003680">
    <property type="entry name" value="Flavodoxin_fold"/>
</dbReference>
<protein>
    <recommendedName>
        <fullName evidence="6">FMN dependent NADH:quinone oxidoreductase</fullName>
        <ecNumber evidence="6">1.6.5.-</ecNumber>
    </recommendedName>
    <alternativeName>
        <fullName evidence="6">Azo-dye reductase</fullName>
    </alternativeName>
    <alternativeName>
        <fullName evidence="6">FMN-dependent NADH-azo compound oxidoreductase</fullName>
    </alternativeName>
    <alternativeName>
        <fullName evidence="6">FMN-dependent NADH-azoreductase</fullName>
        <ecNumber evidence="6">1.7.1.17</ecNumber>
    </alternativeName>
</protein>
<feature type="binding site" evidence="6">
    <location>
        <begin position="16"/>
        <end position="18"/>
    </location>
    <ligand>
        <name>FMN</name>
        <dbReference type="ChEBI" id="CHEBI:58210"/>
    </ligand>
</feature>
<evidence type="ECO:0000256" key="1">
    <source>
        <dbReference type="ARBA" id="ARBA00022630"/>
    </source>
</evidence>
<evidence type="ECO:0000256" key="3">
    <source>
        <dbReference type="ARBA" id="ARBA00023002"/>
    </source>
</evidence>
<dbReference type="GO" id="GO:0016652">
    <property type="term" value="F:oxidoreductase activity, acting on NAD(P)H as acceptor"/>
    <property type="evidence" value="ECO:0007669"/>
    <property type="project" value="UniProtKB-UniRule"/>
</dbReference>
<reference evidence="9" key="1">
    <citation type="submission" date="2015-07" db="EMBL/GenBank/DDBJ databases">
        <authorList>
            <person name="Rodrigo-Torres Lidia"/>
            <person name="Arahal R.David."/>
        </authorList>
    </citation>
    <scope>NUCLEOTIDE SEQUENCE [LARGE SCALE GENOMIC DNA]</scope>
    <source>
        <strain evidence="9">CECT 4801</strain>
    </source>
</reference>
<dbReference type="AlphaFoldDB" id="A0A0M6YD31"/>
<evidence type="ECO:0000259" key="7">
    <source>
        <dbReference type="Pfam" id="PF02525"/>
    </source>
</evidence>
<proteinExistence type="inferred from homology"/>
<keyword evidence="1 6" id="KW-0285">Flavoprotein</keyword>
<dbReference type="GO" id="GO:0009055">
    <property type="term" value="F:electron transfer activity"/>
    <property type="evidence" value="ECO:0007669"/>
    <property type="project" value="UniProtKB-UniRule"/>
</dbReference>
<dbReference type="InterPro" id="IPR050104">
    <property type="entry name" value="FMN-dep_NADH:Q_OxRdtase_AzoR1"/>
</dbReference>
<comment type="cofactor">
    <cofactor evidence="6">
        <name>FMN</name>
        <dbReference type="ChEBI" id="CHEBI:58210"/>
    </cofactor>
    <text evidence="6">Binds 1 FMN per subunit.</text>
</comment>
<name>A0A0M6YD31_9HYPH</name>
<accession>A0A0M6YD31</accession>
<keyword evidence="3 6" id="KW-0560">Oxidoreductase</keyword>
<evidence type="ECO:0000313" key="8">
    <source>
        <dbReference type="EMBL" id="CTQ47413.1"/>
    </source>
</evidence>
<organism evidence="8 9">
    <name type="scientific">Roseibium aggregatum</name>
    <dbReference type="NCBI Taxonomy" id="187304"/>
    <lineage>
        <taxon>Bacteria</taxon>
        <taxon>Pseudomonadati</taxon>
        <taxon>Pseudomonadota</taxon>
        <taxon>Alphaproteobacteria</taxon>
        <taxon>Hyphomicrobiales</taxon>
        <taxon>Stappiaceae</taxon>
        <taxon>Roseibium</taxon>
    </lineage>
</organism>
<evidence type="ECO:0000256" key="6">
    <source>
        <dbReference type="HAMAP-Rule" id="MF_01216"/>
    </source>
</evidence>
<keyword evidence="2 6" id="KW-0288">FMN</keyword>
<dbReference type="PANTHER" id="PTHR43741">
    <property type="entry name" value="FMN-DEPENDENT NADH-AZOREDUCTASE 1"/>
    <property type="match status" value="1"/>
</dbReference>
<dbReference type="RefSeq" id="WP_055661452.1">
    <property type="nucleotide sequence ID" value="NZ_CXST01000007.1"/>
</dbReference>
<comment type="caution">
    <text evidence="6">Lacks conserved residue(s) required for the propagation of feature annotation.</text>
</comment>
<dbReference type="Proteomes" id="UP000048926">
    <property type="component" value="Unassembled WGS sequence"/>
</dbReference>
<feature type="binding site" evidence="6">
    <location>
        <position position="10"/>
    </location>
    <ligand>
        <name>FMN</name>
        <dbReference type="ChEBI" id="CHEBI:58210"/>
    </ligand>
</feature>
<feature type="domain" description="Flavodoxin-like fold" evidence="7">
    <location>
        <begin position="2"/>
        <end position="202"/>
    </location>
</feature>
<evidence type="ECO:0000256" key="5">
    <source>
        <dbReference type="ARBA" id="ARBA00048542"/>
    </source>
</evidence>